<reference evidence="1 2" key="1">
    <citation type="submission" date="2023-02" db="EMBL/GenBank/DDBJ databases">
        <title>Microbacterium betulae sp. nov., isolated from birch wood.</title>
        <authorList>
            <person name="Pasciak M."/>
            <person name="Pawlik K.J."/>
            <person name="Martynowski D."/>
            <person name="Laczmanski L."/>
            <person name="Ciekot J."/>
            <person name="Szponar B."/>
            <person name="Wojcik-Fatla A."/>
            <person name="Mackiewicz B."/>
            <person name="Farian E."/>
            <person name="Cholewa G."/>
            <person name="Cholewa A."/>
            <person name="Dutkiewicz J."/>
        </authorList>
    </citation>
    <scope>NUCLEOTIDE SEQUENCE [LARGE SCALE GENOMIC DNA]</scope>
    <source>
        <strain evidence="1 2">AB</strain>
    </source>
</reference>
<dbReference type="KEGG" id="mbet:N8K70_14425"/>
<sequence length="58" mass="5894">MSTLAWHAVDSYSAATLVDEDHALVEARVSGARTTMPNAEVAANQGALLGLLAQIGGA</sequence>
<gene>
    <name evidence="1" type="ORF">N8K70_14425</name>
</gene>
<dbReference type="Proteomes" id="UP001305498">
    <property type="component" value="Chromosome"/>
</dbReference>
<dbReference type="RefSeq" id="WP_317139046.1">
    <property type="nucleotide sequence ID" value="NZ_CP118157.1"/>
</dbReference>
<organism evidence="1 2">
    <name type="scientific">Microbacterium betulae</name>
    <dbReference type="NCBI Taxonomy" id="2981139"/>
    <lineage>
        <taxon>Bacteria</taxon>
        <taxon>Bacillati</taxon>
        <taxon>Actinomycetota</taxon>
        <taxon>Actinomycetes</taxon>
        <taxon>Micrococcales</taxon>
        <taxon>Microbacteriaceae</taxon>
        <taxon>Microbacterium</taxon>
    </lineage>
</organism>
<proteinExistence type="predicted"/>
<dbReference type="EMBL" id="CP118157">
    <property type="protein sequence ID" value="WOF22575.1"/>
    <property type="molecule type" value="Genomic_DNA"/>
</dbReference>
<evidence type="ECO:0000313" key="2">
    <source>
        <dbReference type="Proteomes" id="UP001305498"/>
    </source>
</evidence>
<keyword evidence="2" id="KW-1185">Reference proteome</keyword>
<evidence type="ECO:0000313" key="1">
    <source>
        <dbReference type="EMBL" id="WOF22575.1"/>
    </source>
</evidence>
<name>A0AA97I6M2_9MICO</name>
<protein>
    <submittedName>
        <fullName evidence="1">Uncharacterized protein</fullName>
    </submittedName>
</protein>
<accession>A0AA97I6M2</accession>
<dbReference type="AlphaFoldDB" id="A0AA97I6M2"/>